<name>A0A0E0GDA0_ORYNI</name>
<dbReference type="Gramene" id="ONIVA02G35920.1">
    <property type="protein sequence ID" value="ONIVA02G35920.1"/>
    <property type="gene ID" value="ONIVA02G35920"/>
</dbReference>
<reference evidence="2" key="2">
    <citation type="submission" date="2018-04" db="EMBL/GenBank/DDBJ databases">
        <title>OnivRS2 (Oryza nivara Reference Sequence Version 2).</title>
        <authorList>
            <person name="Zhang J."/>
            <person name="Kudrna D."/>
            <person name="Lee S."/>
            <person name="Talag J."/>
            <person name="Rajasekar S."/>
            <person name="Welchert J."/>
            <person name="Hsing Y.-I."/>
            <person name="Wing R.A."/>
        </authorList>
    </citation>
    <scope>NUCLEOTIDE SEQUENCE [LARGE SCALE GENOMIC DNA]</scope>
    <source>
        <strain evidence="2">SL10</strain>
    </source>
</reference>
<organism evidence="2">
    <name type="scientific">Oryza nivara</name>
    <name type="common">Indian wild rice</name>
    <name type="synonym">Oryza sativa f. spontanea</name>
    <dbReference type="NCBI Taxonomy" id="4536"/>
    <lineage>
        <taxon>Eukaryota</taxon>
        <taxon>Viridiplantae</taxon>
        <taxon>Streptophyta</taxon>
        <taxon>Embryophyta</taxon>
        <taxon>Tracheophyta</taxon>
        <taxon>Spermatophyta</taxon>
        <taxon>Magnoliopsida</taxon>
        <taxon>Liliopsida</taxon>
        <taxon>Poales</taxon>
        <taxon>Poaceae</taxon>
        <taxon>BOP clade</taxon>
        <taxon>Oryzoideae</taxon>
        <taxon>Oryzeae</taxon>
        <taxon>Oryzinae</taxon>
        <taxon>Oryza</taxon>
    </lineage>
</organism>
<evidence type="ECO:0000313" key="2">
    <source>
        <dbReference type="EnsemblPlants" id="ONIVA02G35920.1"/>
    </source>
</evidence>
<dbReference type="Proteomes" id="UP000006591">
    <property type="component" value="Chromosome 2"/>
</dbReference>
<reference evidence="2" key="1">
    <citation type="submission" date="2015-04" db="UniProtKB">
        <authorList>
            <consortium name="EnsemblPlants"/>
        </authorList>
    </citation>
    <scope>IDENTIFICATION</scope>
    <source>
        <strain evidence="2">SL10</strain>
    </source>
</reference>
<keyword evidence="3" id="KW-1185">Reference proteome</keyword>
<protein>
    <submittedName>
        <fullName evidence="2">Uncharacterized protein</fullName>
    </submittedName>
</protein>
<evidence type="ECO:0000256" key="1">
    <source>
        <dbReference type="SAM" id="MobiDB-lite"/>
    </source>
</evidence>
<feature type="compositionally biased region" description="Polar residues" evidence="1">
    <location>
        <begin position="1"/>
        <end position="11"/>
    </location>
</feature>
<proteinExistence type="predicted"/>
<dbReference type="HOGENOM" id="CLU_2444627_0_0_1"/>
<sequence>MATAQRLTTTAEARGDDDDLSNGEGCLLLSGRAGKWAMFSEEELFKIHYHTTSVFKHASDWVEVFGLGLREMVNKENISLTSGLASHIKN</sequence>
<evidence type="ECO:0000313" key="3">
    <source>
        <dbReference type="Proteomes" id="UP000006591"/>
    </source>
</evidence>
<dbReference type="EnsemblPlants" id="ONIVA02G35920.1">
    <property type="protein sequence ID" value="ONIVA02G35920.1"/>
    <property type="gene ID" value="ONIVA02G35920"/>
</dbReference>
<feature type="region of interest" description="Disordered" evidence="1">
    <location>
        <begin position="1"/>
        <end position="22"/>
    </location>
</feature>
<accession>A0A0E0GDA0</accession>
<dbReference type="AlphaFoldDB" id="A0A0E0GDA0"/>